<name>A0ABY6B399_9BURK</name>
<reference evidence="2" key="1">
    <citation type="submission" date="2022-10" db="EMBL/GenBank/DDBJ databases">
        <title>Characterization and whole genome sequencing of a new Roseateles species, isolated from fresh water.</title>
        <authorList>
            <person name="Guliayeva D.Y."/>
            <person name="Akhremchuk A.E."/>
            <person name="Sikolenko M.A."/>
            <person name="Valentovich L.N."/>
            <person name="Sidarenka A.V."/>
        </authorList>
    </citation>
    <scope>NUCLEOTIDE SEQUENCE</scope>
    <source>
        <strain evidence="2">BIM B-1768</strain>
    </source>
</reference>
<gene>
    <name evidence="2" type="ORF">N4261_05575</name>
</gene>
<dbReference type="Proteomes" id="UP001064933">
    <property type="component" value="Chromosome"/>
</dbReference>
<evidence type="ECO:0000313" key="2">
    <source>
        <dbReference type="EMBL" id="UXH79398.1"/>
    </source>
</evidence>
<keyword evidence="3" id="KW-1185">Reference proteome</keyword>
<protein>
    <submittedName>
        <fullName evidence="2">DUF4253 domain-containing protein</fullName>
    </submittedName>
</protein>
<dbReference type="EMBL" id="CP104562">
    <property type="protein sequence ID" value="UXH79398.1"/>
    <property type="molecule type" value="Genomic_DNA"/>
</dbReference>
<proteinExistence type="predicted"/>
<accession>A0ABY6B399</accession>
<evidence type="ECO:0000313" key="3">
    <source>
        <dbReference type="Proteomes" id="UP001064933"/>
    </source>
</evidence>
<organism evidence="2 3">
    <name type="scientific">Roseateles amylovorans</name>
    <dbReference type="NCBI Taxonomy" id="2978473"/>
    <lineage>
        <taxon>Bacteria</taxon>
        <taxon>Pseudomonadati</taxon>
        <taxon>Pseudomonadota</taxon>
        <taxon>Betaproteobacteria</taxon>
        <taxon>Burkholderiales</taxon>
        <taxon>Sphaerotilaceae</taxon>
        <taxon>Roseateles</taxon>
    </lineage>
</organism>
<dbReference type="Pfam" id="PF14062">
    <property type="entry name" value="DUF4253"/>
    <property type="match status" value="1"/>
</dbReference>
<evidence type="ECO:0000259" key="1">
    <source>
        <dbReference type="Pfam" id="PF14062"/>
    </source>
</evidence>
<feature type="domain" description="DUF4253" evidence="1">
    <location>
        <begin position="114"/>
        <end position="220"/>
    </location>
</feature>
<dbReference type="InterPro" id="IPR025349">
    <property type="entry name" value="DUF4253"/>
</dbReference>
<sequence length="220" mass="24526">MDFPFPIITVTGLEAPARLWALRDRGEGLPVMLGGPEQLERLQEAMAFNEATPEEILAEAAALDPMEWLQEREQAEDDFYEIEAADWPEDTAPATALTTPIDMVSGEPLDEVYIAVLPARTSPEAAALLKIGGWNDCPQAHEHAALWRSWSERFGAEVACIADDVVEFTVARPPQTREDALALAREQFIYCSDIVYQGCETLEALAASLLKSPVWFFWWD</sequence>
<dbReference type="RefSeq" id="WP_261759217.1">
    <property type="nucleotide sequence ID" value="NZ_CP104562.2"/>
</dbReference>